<evidence type="ECO:0000313" key="4">
    <source>
        <dbReference type="Ensembl" id="ENSCHIP00000032822.1"/>
    </source>
</evidence>
<proteinExistence type="inferred from homology"/>
<reference evidence="4" key="2">
    <citation type="submission" date="2025-08" db="UniProtKB">
        <authorList>
            <consortium name="Ensembl"/>
        </authorList>
    </citation>
    <scope>IDENTIFICATION</scope>
</reference>
<feature type="compositionally biased region" description="Basic and acidic residues" evidence="2">
    <location>
        <begin position="348"/>
        <end position="361"/>
    </location>
</feature>
<evidence type="ECO:0000259" key="3">
    <source>
        <dbReference type="Pfam" id="PF12480"/>
    </source>
</evidence>
<feature type="compositionally biased region" description="Basic residues" evidence="2">
    <location>
        <begin position="389"/>
        <end position="398"/>
    </location>
</feature>
<evidence type="ECO:0000313" key="5">
    <source>
        <dbReference type="Proteomes" id="UP000291000"/>
    </source>
</evidence>
<feature type="compositionally biased region" description="Polar residues" evidence="2">
    <location>
        <begin position="296"/>
        <end position="305"/>
    </location>
</feature>
<comment type="similarity">
    <text evidence="1">Belongs to the GARIN family.</text>
</comment>
<sequence length="501" mass="54480">MSSECLLPYYTANSYRSMGVFNTSMGDLQRQLYKGGEYDIFKYAPMFESDFIQISKKGEVIDVHNRVRMVTVGIASTSPILPLPDVMLLARPTKVCEEHVRHARTTKGRGRKPTKTLELTRLLPLKFVKISIHDREKQQLRLKLATGRTFYLQLCPSSDAREDLFCYWEKLVYLLRPPVESCSSTPTLQTGDARILEGDKSLLTAELHREREHDAVGLHKLGDVSGASSCAYVGGEGAYHAPHGSTASLKSTEGGAAGTTSGLAIAGTTTSSGGGVAVAGLGAGSVGGAVSLAATRSSSTSQSEGYMSERDGSQKVSRPRDETRKEKKERREKKDKSSSRKSSRHRRTGEGHHRTGGDKTRKSSSHRSVSGHGNKRDDKKEKGQSGTRGKGHSPHKSGSHSSSGKEGRTARKPGKSRSSTSSGTLNKRSSKISTFFRSFRVIPGSKPMVGHDREVDFVAKTVEKRNVEAKVEKAPVGEDVEIHGTVTSETMETIIIETKSV</sequence>
<reference evidence="4" key="3">
    <citation type="submission" date="2025-09" db="UniProtKB">
        <authorList>
            <consortium name="Ensembl"/>
        </authorList>
    </citation>
    <scope>IDENTIFICATION</scope>
</reference>
<protein>
    <submittedName>
        <fullName evidence="4">Golgi associated RAB2 interactor family member 3</fullName>
    </submittedName>
</protein>
<dbReference type="Proteomes" id="UP000291000">
    <property type="component" value="Chromosome 7"/>
</dbReference>
<dbReference type="Ensembl" id="ENSCHIT00000040698.1">
    <property type="protein sequence ID" value="ENSCHIP00000032822.1"/>
    <property type="gene ID" value="ENSCHIG00000026639.1"/>
</dbReference>
<dbReference type="GO" id="GO:0005634">
    <property type="term" value="C:nucleus"/>
    <property type="evidence" value="ECO:0007669"/>
    <property type="project" value="TreeGrafter"/>
</dbReference>
<keyword evidence="5" id="KW-1185">Reference proteome</keyword>
<dbReference type="PANTHER" id="PTHR22574:SF2">
    <property type="entry name" value="GOLGI-ASSOCIATED RAB2 INTERACTOR PROTEIN 3"/>
    <property type="match status" value="1"/>
</dbReference>
<dbReference type="InterPro" id="IPR022168">
    <property type="entry name" value="GARIL-like_Rab2B-bd"/>
</dbReference>
<feature type="compositionally biased region" description="Basic and acidic residues" evidence="2">
    <location>
        <begin position="307"/>
        <end position="326"/>
    </location>
</feature>
<feature type="region of interest" description="Disordered" evidence="2">
    <location>
        <begin position="296"/>
        <end position="432"/>
    </location>
</feature>
<dbReference type="PANTHER" id="PTHR22574">
    <property type="match status" value="1"/>
</dbReference>
<feature type="compositionally biased region" description="Basic and acidic residues" evidence="2">
    <location>
        <begin position="374"/>
        <end position="383"/>
    </location>
</feature>
<name>A0A452G8M3_CAPHI</name>
<dbReference type="AlphaFoldDB" id="A0A452G8M3"/>
<feature type="compositionally biased region" description="Polar residues" evidence="2">
    <location>
        <begin position="416"/>
        <end position="432"/>
    </location>
</feature>
<dbReference type="EMBL" id="LWLT01000008">
    <property type="status" value="NOT_ANNOTATED_CDS"/>
    <property type="molecule type" value="Genomic_DNA"/>
</dbReference>
<dbReference type="GeneTree" id="ENSGT00940000162063"/>
<evidence type="ECO:0000256" key="1">
    <source>
        <dbReference type="ARBA" id="ARBA00038379"/>
    </source>
</evidence>
<evidence type="ECO:0000256" key="2">
    <source>
        <dbReference type="SAM" id="MobiDB-lite"/>
    </source>
</evidence>
<gene>
    <name evidence="4" type="primary">GARIN3</name>
</gene>
<organism evidence="4 5">
    <name type="scientific">Capra hircus</name>
    <name type="common">Goat</name>
    <dbReference type="NCBI Taxonomy" id="9925"/>
    <lineage>
        <taxon>Eukaryota</taxon>
        <taxon>Metazoa</taxon>
        <taxon>Chordata</taxon>
        <taxon>Craniata</taxon>
        <taxon>Vertebrata</taxon>
        <taxon>Euteleostomi</taxon>
        <taxon>Mammalia</taxon>
        <taxon>Eutheria</taxon>
        <taxon>Laurasiatheria</taxon>
        <taxon>Artiodactyla</taxon>
        <taxon>Ruminantia</taxon>
        <taxon>Pecora</taxon>
        <taxon>Bovidae</taxon>
        <taxon>Caprinae</taxon>
        <taxon>Capra</taxon>
    </lineage>
</organism>
<accession>A0A452G8M3</accession>
<feature type="domain" description="Golgi associated RAB2 interactor protein-like Rab2B-binding" evidence="3">
    <location>
        <begin position="116"/>
        <end position="185"/>
    </location>
</feature>
<dbReference type="Pfam" id="PF12480">
    <property type="entry name" value="GARIL_Rab2_bd"/>
    <property type="match status" value="1"/>
</dbReference>
<reference evidence="4 5" key="1">
    <citation type="submission" date="2016-04" db="EMBL/GenBank/DDBJ databases">
        <title>Polished mammalian reference genomes with single-molecule sequencing and chromosome conformation capture applied to the Capra hircus genome.</title>
        <authorList>
            <person name="Bickhart D.M."/>
            <person name="Koren S."/>
            <person name="Rosen B."/>
            <person name="Hastie A."/>
            <person name="Liachko I."/>
            <person name="Sullivan S.T."/>
            <person name="Burton J."/>
            <person name="Sayre B.L."/>
            <person name="Huson H.J."/>
            <person name="Lee J."/>
            <person name="Lam E."/>
            <person name="Kelley C.M."/>
            <person name="Hutchison J.L."/>
            <person name="Zhou Y."/>
            <person name="Sun J."/>
            <person name="Crisa A."/>
            <person name="Schwartz J.C."/>
            <person name="Hammond J.A."/>
            <person name="Schroeder S.G."/>
            <person name="Liu G.E."/>
            <person name="Dunham M."/>
            <person name="Shendure J."/>
            <person name="Sonstegard T.S."/>
            <person name="Phillippy A.M."/>
            <person name="Van Tassell C.P."/>
            <person name="Smith T.P."/>
        </authorList>
    </citation>
    <scope>NUCLEOTIDE SEQUENCE [LARGE SCALE GENOMIC DNA]</scope>
</reference>